<evidence type="ECO:0000256" key="1">
    <source>
        <dbReference type="SAM" id="MobiDB-lite"/>
    </source>
</evidence>
<proteinExistence type="predicted"/>
<dbReference type="EMBL" id="JH598312">
    <property type="status" value="NOT_ANNOTATED_CDS"/>
    <property type="molecule type" value="Genomic_DNA"/>
</dbReference>
<protein>
    <submittedName>
        <fullName evidence="2">Uncharacterized protein</fullName>
    </submittedName>
</protein>
<dbReference type="EnsemblProtists" id="HpaT806447">
    <property type="protein sequence ID" value="HpaP806447"/>
    <property type="gene ID" value="HpaG806447"/>
</dbReference>
<keyword evidence="3" id="KW-1185">Reference proteome</keyword>
<feature type="region of interest" description="Disordered" evidence="1">
    <location>
        <begin position="1"/>
        <end position="22"/>
    </location>
</feature>
<feature type="compositionally biased region" description="Polar residues" evidence="1">
    <location>
        <begin position="13"/>
        <end position="22"/>
    </location>
</feature>
<organism evidence="2 3">
    <name type="scientific">Hyaloperonospora arabidopsidis (strain Emoy2)</name>
    <name type="common">Downy mildew agent</name>
    <name type="synonym">Peronospora arabidopsidis</name>
    <dbReference type="NCBI Taxonomy" id="559515"/>
    <lineage>
        <taxon>Eukaryota</taxon>
        <taxon>Sar</taxon>
        <taxon>Stramenopiles</taxon>
        <taxon>Oomycota</taxon>
        <taxon>Peronosporomycetes</taxon>
        <taxon>Peronosporales</taxon>
        <taxon>Peronosporaceae</taxon>
        <taxon>Hyaloperonospora</taxon>
    </lineage>
</organism>
<reference evidence="3" key="1">
    <citation type="journal article" date="2010" name="Science">
        <title>Signatures of adaptation to obligate biotrophy in the Hyaloperonospora arabidopsidis genome.</title>
        <authorList>
            <person name="Baxter L."/>
            <person name="Tripathy S."/>
            <person name="Ishaque N."/>
            <person name="Boot N."/>
            <person name="Cabral A."/>
            <person name="Kemen E."/>
            <person name="Thines M."/>
            <person name="Ah-Fong A."/>
            <person name="Anderson R."/>
            <person name="Badejoko W."/>
            <person name="Bittner-Eddy P."/>
            <person name="Boore J.L."/>
            <person name="Chibucos M.C."/>
            <person name="Coates M."/>
            <person name="Dehal P."/>
            <person name="Delehaunty K."/>
            <person name="Dong S."/>
            <person name="Downton P."/>
            <person name="Dumas B."/>
            <person name="Fabro G."/>
            <person name="Fronick C."/>
            <person name="Fuerstenberg S.I."/>
            <person name="Fulton L."/>
            <person name="Gaulin E."/>
            <person name="Govers F."/>
            <person name="Hughes L."/>
            <person name="Humphray S."/>
            <person name="Jiang R.H."/>
            <person name="Judelson H."/>
            <person name="Kamoun S."/>
            <person name="Kyung K."/>
            <person name="Meijer H."/>
            <person name="Minx P."/>
            <person name="Morris P."/>
            <person name="Nelson J."/>
            <person name="Phuntumart V."/>
            <person name="Qutob D."/>
            <person name="Rehmany A."/>
            <person name="Rougon-Cardoso A."/>
            <person name="Ryden P."/>
            <person name="Torto-Alalibo T."/>
            <person name="Studholme D."/>
            <person name="Wang Y."/>
            <person name="Win J."/>
            <person name="Wood J."/>
            <person name="Clifton S.W."/>
            <person name="Rogers J."/>
            <person name="Van den Ackerveken G."/>
            <person name="Jones J.D."/>
            <person name="McDowell J.M."/>
            <person name="Beynon J."/>
            <person name="Tyler B.M."/>
        </authorList>
    </citation>
    <scope>NUCLEOTIDE SEQUENCE [LARGE SCALE GENOMIC DNA]</scope>
    <source>
        <strain evidence="3">Emoy2</strain>
    </source>
</reference>
<evidence type="ECO:0000313" key="3">
    <source>
        <dbReference type="Proteomes" id="UP000011713"/>
    </source>
</evidence>
<dbReference type="HOGENOM" id="CLU_2927521_0_0_1"/>
<sequence>MTKLSSGVAVPSSEVNVQEMTENNIDAKPELYIRWLWSMRDGQSPSPDQSTALDVNQSLEP</sequence>
<reference evidence="2" key="2">
    <citation type="submission" date="2015-06" db="UniProtKB">
        <authorList>
            <consortium name="EnsemblProtists"/>
        </authorList>
    </citation>
    <scope>IDENTIFICATION</scope>
    <source>
        <strain evidence="2">Emoy2</strain>
    </source>
</reference>
<dbReference type="InParanoid" id="M4BJ69"/>
<feature type="region of interest" description="Disordered" evidence="1">
    <location>
        <begin position="42"/>
        <end position="61"/>
    </location>
</feature>
<dbReference type="AlphaFoldDB" id="M4BJ69"/>
<accession>M4BJ69</accession>
<dbReference type="VEuPathDB" id="FungiDB:HpaG806447"/>
<evidence type="ECO:0000313" key="2">
    <source>
        <dbReference type="EnsemblProtists" id="HpaP806447"/>
    </source>
</evidence>
<name>M4BJ69_HYAAE</name>
<dbReference type="Proteomes" id="UP000011713">
    <property type="component" value="Unassembled WGS sequence"/>
</dbReference>